<dbReference type="Pfam" id="PF13474">
    <property type="entry name" value="SnoaL_3"/>
    <property type="match status" value="1"/>
</dbReference>
<evidence type="ECO:0000313" key="2">
    <source>
        <dbReference type="EMBL" id="QJQ05547.1"/>
    </source>
</evidence>
<evidence type="ECO:0000313" key="3">
    <source>
        <dbReference type="Proteomes" id="UP000274350"/>
    </source>
</evidence>
<keyword evidence="3" id="KW-1185">Reference proteome</keyword>
<gene>
    <name evidence="2" type="ORF">EJG51_006430</name>
</gene>
<dbReference type="InterPro" id="IPR032710">
    <property type="entry name" value="NTF2-like_dom_sf"/>
</dbReference>
<dbReference type="SUPFAM" id="SSF54427">
    <property type="entry name" value="NTF2-like"/>
    <property type="match status" value="1"/>
</dbReference>
<dbReference type="KEGG" id="upi:EJG51_006430"/>
<evidence type="ECO:0000259" key="1">
    <source>
        <dbReference type="Pfam" id="PF13474"/>
    </source>
</evidence>
<accession>A0A6M4A4Q5</accession>
<sequence>MAAKRQFNGSADELEAAFYDAISRADLDAFMELWAEDEEIVCIHPGAARLIGHEAIRASWEKIFERGGVAINARQLHATHNMFTAVHSVIEEVSKEANNNAEKRQELHIVATNVYLKTPHGWRIATHHASIASGSAPVDLFKASILH</sequence>
<name>A0A6M4A4Q5_9BURK</name>
<proteinExistence type="predicted"/>
<dbReference type="InterPro" id="IPR037401">
    <property type="entry name" value="SnoaL-like"/>
</dbReference>
<feature type="domain" description="SnoaL-like" evidence="1">
    <location>
        <begin position="16"/>
        <end position="132"/>
    </location>
</feature>
<organism evidence="2 3">
    <name type="scientific">Undibacterium piscinae</name>
    <dbReference type="NCBI Taxonomy" id="2495591"/>
    <lineage>
        <taxon>Bacteria</taxon>
        <taxon>Pseudomonadati</taxon>
        <taxon>Pseudomonadota</taxon>
        <taxon>Betaproteobacteria</taxon>
        <taxon>Burkholderiales</taxon>
        <taxon>Oxalobacteraceae</taxon>
        <taxon>Undibacterium</taxon>
    </lineage>
</organism>
<protein>
    <submittedName>
        <fullName evidence="2">Nuclear transport factor 2 family protein</fullName>
    </submittedName>
</protein>
<dbReference type="Proteomes" id="UP000274350">
    <property type="component" value="Chromosome"/>
</dbReference>
<reference evidence="2 3" key="1">
    <citation type="journal article" date="2019" name="Int. J. Syst. Evol. Microbiol.">
        <title>Undibacterium piscinae sp. nov., isolated from Korean shiner intestine.</title>
        <authorList>
            <person name="Lee S.Y."/>
            <person name="Kang W."/>
            <person name="Kim P.S."/>
            <person name="Kim H.S."/>
            <person name="Sung H."/>
            <person name="Shin N.R."/>
            <person name="Whon T.W."/>
            <person name="Yun J.H."/>
            <person name="Lee J.Y."/>
            <person name="Lee J.Y."/>
            <person name="Jung M.J."/>
            <person name="Jeong Y.S."/>
            <person name="Tak E.J."/>
            <person name="Han J.E."/>
            <person name="Hyun D.W."/>
            <person name="Kang M.S."/>
            <person name="Lee K.E."/>
            <person name="Lee B.H."/>
            <person name="Bae J.W."/>
        </authorList>
    </citation>
    <scope>NUCLEOTIDE SEQUENCE [LARGE SCALE GENOMIC DNA]</scope>
    <source>
        <strain evidence="2 3">S11R28</strain>
    </source>
</reference>
<dbReference type="EMBL" id="CP051152">
    <property type="protein sequence ID" value="QJQ05547.1"/>
    <property type="molecule type" value="Genomic_DNA"/>
</dbReference>
<dbReference type="PANTHER" id="PTHR34957">
    <property type="entry name" value="NUCLEAR TRANSPORT FACTOR 2 (NTF2) FAMILY PROTEIN"/>
    <property type="match status" value="1"/>
</dbReference>
<dbReference type="OrthoDB" id="5767026at2"/>
<dbReference type="PANTHER" id="PTHR34957:SF1">
    <property type="entry name" value="NUCLEAR TRANSPORT FACTOR 2 (NTF2) FAMILY PROTEIN"/>
    <property type="match status" value="1"/>
</dbReference>
<dbReference type="AlphaFoldDB" id="A0A6M4A4Q5"/>
<dbReference type="Gene3D" id="3.10.450.50">
    <property type="match status" value="1"/>
</dbReference>